<dbReference type="PATRIC" id="fig|1339280.3.peg.3481"/>
<comment type="caution">
    <text evidence="1">The sequence shown here is derived from an EMBL/GenBank/DDBJ whole genome shotgun (WGS) entry which is preliminary data.</text>
</comment>
<evidence type="ECO:0000313" key="2">
    <source>
        <dbReference type="Proteomes" id="UP000022272"/>
    </source>
</evidence>
<dbReference type="EMBL" id="JGDM01000082">
    <property type="protein sequence ID" value="EXZ42961.1"/>
    <property type="molecule type" value="Genomic_DNA"/>
</dbReference>
<protein>
    <submittedName>
        <fullName evidence="1">Uncharacterized protein</fullName>
    </submittedName>
</protein>
<evidence type="ECO:0000313" key="1">
    <source>
        <dbReference type="EMBL" id="EXZ42961.1"/>
    </source>
</evidence>
<dbReference type="AlphaFoldDB" id="A0A016BR03"/>
<dbReference type="Proteomes" id="UP000022272">
    <property type="component" value="Unassembled WGS sequence"/>
</dbReference>
<sequence length="42" mass="4843">MENFSFFLIQKVFQNGKLLERKSELGLLKNQPDGYDMAYASA</sequence>
<name>A0A016BR03_BACFG</name>
<gene>
    <name evidence="1" type="ORF">M076_3639</name>
</gene>
<proteinExistence type="predicted"/>
<reference evidence="1 2" key="1">
    <citation type="submission" date="2014-02" db="EMBL/GenBank/DDBJ databases">
        <authorList>
            <person name="Sears C."/>
            <person name="Carroll K."/>
            <person name="Sack B.R."/>
            <person name="Qadri F."/>
            <person name="Myers L.L."/>
            <person name="Chung G.-T."/>
            <person name="Escheverria P."/>
            <person name="Fraser C.M."/>
            <person name="Sadzewicz L."/>
            <person name="Shefchek K.A."/>
            <person name="Tallon L."/>
            <person name="Das S.P."/>
            <person name="Daugherty S."/>
            <person name="Mongodin E.F."/>
        </authorList>
    </citation>
    <scope>NUCLEOTIDE SEQUENCE [LARGE SCALE GENOMIC DNA]</scope>
    <source>
        <strain evidence="1 2">2-F-2 #4</strain>
    </source>
</reference>
<organism evidence="1 2">
    <name type="scientific">Bacteroides fragilis str. 2-F-2 #4</name>
    <dbReference type="NCBI Taxonomy" id="1339280"/>
    <lineage>
        <taxon>Bacteria</taxon>
        <taxon>Pseudomonadati</taxon>
        <taxon>Bacteroidota</taxon>
        <taxon>Bacteroidia</taxon>
        <taxon>Bacteroidales</taxon>
        <taxon>Bacteroidaceae</taxon>
        <taxon>Bacteroides</taxon>
    </lineage>
</organism>
<accession>A0A016BR03</accession>